<accession>A0A4R8C474</accession>
<dbReference type="Proteomes" id="UP000295146">
    <property type="component" value="Unassembled WGS sequence"/>
</dbReference>
<gene>
    <name evidence="1" type="ORF">EV653_4638</name>
</gene>
<evidence type="ECO:0000313" key="2">
    <source>
        <dbReference type="Proteomes" id="UP000295146"/>
    </source>
</evidence>
<proteinExistence type="predicted"/>
<reference evidence="1 2" key="1">
    <citation type="submission" date="2019-03" db="EMBL/GenBank/DDBJ databases">
        <title>Genomic Encyclopedia of Type Strains, Phase III (KMG-III): the genomes of soil and plant-associated and newly described type strains.</title>
        <authorList>
            <person name="Whitman W."/>
        </authorList>
    </citation>
    <scope>NUCLEOTIDE SEQUENCE [LARGE SCALE GENOMIC DNA]</scope>
    <source>
        <strain evidence="1 2">VKM Ac-2573</strain>
    </source>
</reference>
<protein>
    <submittedName>
        <fullName evidence="1">Uncharacterized protein</fullName>
    </submittedName>
</protein>
<evidence type="ECO:0000313" key="1">
    <source>
        <dbReference type="EMBL" id="TDW70586.1"/>
    </source>
</evidence>
<keyword evidence="2" id="KW-1185">Reference proteome</keyword>
<dbReference type="EMBL" id="SODP01000002">
    <property type="protein sequence ID" value="TDW70586.1"/>
    <property type="molecule type" value="Genomic_DNA"/>
</dbReference>
<sequence length="43" mass="4539">MTNEVLRVAHRIASAVLGQEDTICAIGPPWASATHISRPKALG</sequence>
<comment type="caution">
    <text evidence="1">The sequence shown here is derived from an EMBL/GenBank/DDBJ whole genome shotgun (WGS) entry which is preliminary data.</text>
</comment>
<organism evidence="1 2">
    <name type="scientific">Kribbella pratensis</name>
    <dbReference type="NCBI Taxonomy" id="2512112"/>
    <lineage>
        <taxon>Bacteria</taxon>
        <taxon>Bacillati</taxon>
        <taxon>Actinomycetota</taxon>
        <taxon>Actinomycetes</taxon>
        <taxon>Propionibacteriales</taxon>
        <taxon>Kribbellaceae</taxon>
        <taxon>Kribbella</taxon>
    </lineage>
</organism>
<name>A0A4R8C474_9ACTN</name>
<dbReference type="AlphaFoldDB" id="A0A4R8C474"/>